<protein>
    <submittedName>
        <fullName evidence="2">Uncharacterized protein</fullName>
    </submittedName>
</protein>
<dbReference type="Proteomes" id="UP000238701">
    <property type="component" value="Unassembled WGS sequence"/>
</dbReference>
<feature type="chain" id="PRO_5015464667" evidence="1">
    <location>
        <begin position="24"/>
        <end position="173"/>
    </location>
</feature>
<evidence type="ECO:0000256" key="1">
    <source>
        <dbReference type="SAM" id="SignalP"/>
    </source>
</evidence>
<organism evidence="2 3">
    <name type="scientific">Candidatus Sulfotelmatobacter kueseliae</name>
    <dbReference type="NCBI Taxonomy" id="2042962"/>
    <lineage>
        <taxon>Bacteria</taxon>
        <taxon>Pseudomonadati</taxon>
        <taxon>Acidobacteriota</taxon>
        <taxon>Terriglobia</taxon>
        <taxon>Terriglobales</taxon>
        <taxon>Candidatus Korobacteraceae</taxon>
        <taxon>Candidatus Sulfotelmatobacter</taxon>
    </lineage>
</organism>
<dbReference type="EMBL" id="OMOD01000139">
    <property type="protein sequence ID" value="SPF42388.1"/>
    <property type="molecule type" value="Genomic_DNA"/>
</dbReference>
<gene>
    <name evidence="2" type="ORF">SBA1_450002</name>
</gene>
<evidence type="ECO:0000313" key="3">
    <source>
        <dbReference type="Proteomes" id="UP000238701"/>
    </source>
</evidence>
<sequence length="173" mass="19408">MYKRLFLSLCLCVIGMTSVLAKAQEQHPEIFGQPSVVTMGAEHIETLWTEASGKWSDAGKDMGTTSSHVECYKKFGFCTEAEAYSLGGQAWVNVTTLDILRWDSQELIAVDSSPTCQVNQIRFDFKTKQVSVTESPKGETKDPFCKDVKPTTAYLGGLKDELRRLDKERTRQK</sequence>
<reference evidence="3" key="1">
    <citation type="submission" date="2018-02" db="EMBL/GenBank/DDBJ databases">
        <authorList>
            <person name="Hausmann B."/>
        </authorList>
    </citation>
    <scope>NUCLEOTIDE SEQUENCE [LARGE SCALE GENOMIC DNA]</scope>
    <source>
        <strain evidence="3">Peat soil MAG SbA1</strain>
    </source>
</reference>
<proteinExistence type="predicted"/>
<dbReference type="AlphaFoldDB" id="A0A2U3KRU1"/>
<accession>A0A2U3KRU1</accession>
<name>A0A2U3KRU1_9BACT</name>
<feature type="signal peptide" evidence="1">
    <location>
        <begin position="1"/>
        <end position="23"/>
    </location>
</feature>
<keyword evidence="1" id="KW-0732">Signal</keyword>
<evidence type="ECO:0000313" key="2">
    <source>
        <dbReference type="EMBL" id="SPF42388.1"/>
    </source>
</evidence>